<organism evidence="1 2">
    <name type="scientific">Mycobacterium phage Serendipitous</name>
    <dbReference type="NCBI Taxonomy" id="2301619"/>
    <lineage>
        <taxon>Viruses</taxon>
        <taxon>Duplodnaviria</taxon>
        <taxon>Heunggongvirae</taxon>
        <taxon>Uroviricota</taxon>
        <taxon>Caudoviricetes</taxon>
        <taxon>Bclasvirinae</taxon>
        <taxon>Acadianvirus</taxon>
        <taxon>Acadianvirus serendipitous</taxon>
    </lineage>
</organism>
<dbReference type="RefSeq" id="YP_009950111.1">
    <property type="nucleotide sequence ID" value="NC_051587.1"/>
</dbReference>
<reference evidence="2" key="1">
    <citation type="submission" date="2018-08" db="EMBL/GenBank/DDBJ databases">
        <authorList>
            <person name="Farris L."/>
            <person name="Burns B."/>
            <person name="Flowers J."/>
            <person name="Harvey A."/>
            <person name="Kent S."/>
            <person name="Kernodle S.A."/>
            <person name="McGinnis R."/>
            <person name="Sargent R."/>
            <person name="Stanley M."/>
            <person name="Wright P."/>
            <person name="Wallen J.R."/>
            <person name="Eckardt M.A."/>
            <person name="Gainey M.D."/>
            <person name="Garlena R.A."/>
            <person name="Russell D.A."/>
            <person name="Pope W.H."/>
            <person name="Jacobs-Sera D."/>
            <person name="Hatfull G.F."/>
        </authorList>
    </citation>
    <scope>NUCLEOTIDE SEQUENCE [LARGE SCALE GENOMIC DNA]</scope>
</reference>
<accession>A0A385UI00</accession>
<keyword evidence="2" id="KW-1185">Reference proteome</keyword>
<dbReference type="Proteomes" id="UP000275667">
    <property type="component" value="Segment"/>
</dbReference>
<name>A0A385UI00_9CAUD</name>
<dbReference type="EMBL" id="MH727561">
    <property type="protein sequence ID" value="AYB70600.1"/>
    <property type="molecule type" value="Genomic_DNA"/>
</dbReference>
<dbReference type="GeneID" id="60321521"/>
<protein>
    <submittedName>
        <fullName evidence="1">Uncharacterized protein</fullName>
    </submittedName>
</protein>
<evidence type="ECO:0000313" key="2">
    <source>
        <dbReference type="Proteomes" id="UP000275667"/>
    </source>
</evidence>
<sequence length="143" mass="16264">MPVDPITGTRDIDWLRSVTDTRITRKPHSGEDTMVVHTAYFGIRPESVPDVLSPYTRSNEHFRPEFMTVKWTDGKLKEVVISGSLRRKNGGVSEKVTRKRDYQSYWSRESAHNFDRDRLPGGVPDAIKAYELSVAIATSGARR</sequence>
<gene>
    <name evidence="1" type="primary">59</name>
    <name evidence="1" type="ORF">SEA_SERENDIPITOUS_59</name>
</gene>
<dbReference type="KEGG" id="vg:60321521"/>
<proteinExistence type="predicted"/>
<evidence type="ECO:0000313" key="1">
    <source>
        <dbReference type="EMBL" id="AYB70600.1"/>
    </source>
</evidence>